<keyword evidence="6" id="KW-1185">Reference proteome</keyword>
<organism evidence="5 6">
    <name type="scientific">Thiobacillus sedimenti</name>
    <dbReference type="NCBI Taxonomy" id="3110231"/>
    <lineage>
        <taxon>Bacteria</taxon>
        <taxon>Pseudomonadati</taxon>
        <taxon>Pseudomonadota</taxon>
        <taxon>Betaproteobacteria</taxon>
        <taxon>Nitrosomonadales</taxon>
        <taxon>Thiobacillaceae</taxon>
        <taxon>Thiobacillus</taxon>
    </lineage>
</organism>
<dbReference type="PROSITE" id="PS50810">
    <property type="entry name" value="FRATAXIN_2"/>
    <property type="match status" value="1"/>
</dbReference>
<dbReference type="SUPFAM" id="SSF55387">
    <property type="entry name" value="Frataxin/Nqo15-like"/>
    <property type="match status" value="1"/>
</dbReference>
<dbReference type="InterPro" id="IPR020895">
    <property type="entry name" value="Frataxin_CS"/>
</dbReference>
<dbReference type="PROSITE" id="PS01344">
    <property type="entry name" value="FRATAXIN_1"/>
    <property type="match status" value="1"/>
</dbReference>
<accession>A0ABZ1CJK9</accession>
<dbReference type="RefSeq" id="WP_324780080.1">
    <property type="nucleotide sequence ID" value="NZ_CP141769.1"/>
</dbReference>
<protein>
    <recommendedName>
        <fullName evidence="4">Iron-sulfur cluster assembly protein CyaY</fullName>
    </recommendedName>
</protein>
<keyword evidence="3 4" id="KW-0408">Iron</keyword>
<evidence type="ECO:0000256" key="1">
    <source>
        <dbReference type="ARBA" id="ARBA00008183"/>
    </source>
</evidence>
<dbReference type="InterPro" id="IPR047584">
    <property type="entry name" value="CyaY"/>
</dbReference>
<dbReference type="Proteomes" id="UP001334732">
    <property type="component" value="Chromosome"/>
</dbReference>
<evidence type="ECO:0000313" key="6">
    <source>
        <dbReference type="Proteomes" id="UP001334732"/>
    </source>
</evidence>
<name>A0ABZ1CJK9_9PROT</name>
<dbReference type="NCBIfam" id="TIGR03421">
    <property type="entry name" value="FeS_CyaY"/>
    <property type="match status" value="1"/>
</dbReference>
<dbReference type="InterPro" id="IPR036524">
    <property type="entry name" value="Frataxin/CyaY_sf"/>
</dbReference>
<evidence type="ECO:0000256" key="3">
    <source>
        <dbReference type="ARBA" id="ARBA00023004"/>
    </source>
</evidence>
<sequence length="107" mass="11393">MTGIDSGEAEFNQAANAALAHIEQALEDADLDFETPADGIIEVELDDGSKIIINRHGVAREIWVAARSGGFHFRPQAGGWVDTKGGEPLYDKLAALIAAQGGVMVRF</sequence>
<proteinExistence type="inferred from homology"/>
<dbReference type="HAMAP" id="MF_00142">
    <property type="entry name" value="CyaY"/>
    <property type="match status" value="1"/>
</dbReference>
<dbReference type="Pfam" id="PF01491">
    <property type="entry name" value="Frataxin_Cyay"/>
    <property type="match status" value="1"/>
</dbReference>
<dbReference type="Gene3D" id="3.30.920.10">
    <property type="entry name" value="Frataxin/CyaY"/>
    <property type="match status" value="1"/>
</dbReference>
<comment type="similarity">
    <text evidence="1 4">Belongs to the frataxin family.</text>
</comment>
<reference evidence="5 6" key="1">
    <citation type="submission" date="2023-12" db="EMBL/GenBank/DDBJ databases">
        <title>Thiobacillus sedimentum sp. nov., a chemolithoautotrophic sulfur-oxidizing bacterium isolated from freshwater sediment.</title>
        <authorList>
            <person name="Luo J."/>
            <person name="Dai C."/>
        </authorList>
    </citation>
    <scope>NUCLEOTIDE SEQUENCE [LARGE SCALE GENOMIC DNA]</scope>
    <source>
        <strain evidence="5 6">SCUT-2</strain>
    </source>
</reference>
<comment type="function">
    <text evidence="4">Involved in iron-sulfur (Fe-S) cluster assembly. May act as a regulator of Fe-S biogenesis.</text>
</comment>
<dbReference type="SMART" id="SM01219">
    <property type="entry name" value="Frataxin_Cyay"/>
    <property type="match status" value="1"/>
</dbReference>
<dbReference type="EMBL" id="CP141769">
    <property type="protein sequence ID" value="WRS39549.1"/>
    <property type="molecule type" value="Genomic_DNA"/>
</dbReference>
<dbReference type="InterPro" id="IPR002908">
    <property type="entry name" value="Frataxin/CyaY"/>
</dbReference>
<gene>
    <name evidence="4 5" type="primary">cyaY</name>
    <name evidence="5" type="ORF">VA613_01390</name>
</gene>
<evidence type="ECO:0000256" key="2">
    <source>
        <dbReference type="ARBA" id="ARBA00022723"/>
    </source>
</evidence>
<keyword evidence="2 4" id="KW-0479">Metal-binding</keyword>
<evidence type="ECO:0000256" key="4">
    <source>
        <dbReference type="HAMAP-Rule" id="MF_00142"/>
    </source>
</evidence>
<evidence type="ECO:0000313" key="5">
    <source>
        <dbReference type="EMBL" id="WRS39549.1"/>
    </source>
</evidence>